<dbReference type="Proteomes" id="UP001152798">
    <property type="component" value="Chromosome 2"/>
</dbReference>
<feature type="region of interest" description="Disordered" evidence="1">
    <location>
        <begin position="53"/>
        <end position="73"/>
    </location>
</feature>
<evidence type="ECO:0000313" key="3">
    <source>
        <dbReference type="Proteomes" id="UP001152798"/>
    </source>
</evidence>
<keyword evidence="3" id="KW-1185">Reference proteome</keyword>
<protein>
    <submittedName>
        <fullName evidence="2">Uncharacterized protein</fullName>
    </submittedName>
</protein>
<dbReference type="EMBL" id="OV725078">
    <property type="protein sequence ID" value="CAH1393369.1"/>
    <property type="molecule type" value="Genomic_DNA"/>
</dbReference>
<dbReference type="AlphaFoldDB" id="A0A9P0E3T1"/>
<organism evidence="2 3">
    <name type="scientific">Nezara viridula</name>
    <name type="common">Southern green stink bug</name>
    <name type="synonym">Cimex viridulus</name>
    <dbReference type="NCBI Taxonomy" id="85310"/>
    <lineage>
        <taxon>Eukaryota</taxon>
        <taxon>Metazoa</taxon>
        <taxon>Ecdysozoa</taxon>
        <taxon>Arthropoda</taxon>
        <taxon>Hexapoda</taxon>
        <taxon>Insecta</taxon>
        <taxon>Pterygota</taxon>
        <taxon>Neoptera</taxon>
        <taxon>Paraneoptera</taxon>
        <taxon>Hemiptera</taxon>
        <taxon>Heteroptera</taxon>
        <taxon>Panheteroptera</taxon>
        <taxon>Pentatomomorpha</taxon>
        <taxon>Pentatomoidea</taxon>
        <taxon>Pentatomidae</taxon>
        <taxon>Pentatominae</taxon>
        <taxon>Nezara</taxon>
    </lineage>
</organism>
<accession>A0A9P0E3T1</accession>
<evidence type="ECO:0000256" key="1">
    <source>
        <dbReference type="SAM" id="MobiDB-lite"/>
    </source>
</evidence>
<proteinExistence type="predicted"/>
<sequence>MSPFYLDSGIQSPWTVINSSTQHFLRKALNCSDQRLRLSELGCALCHAILSSSDQSQYSSGLRSGIREDQSEA</sequence>
<name>A0A9P0E3T1_NEZVI</name>
<gene>
    <name evidence="2" type="ORF">NEZAVI_LOCUS4050</name>
</gene>
<reference evidence="2" key="1">
    <citation type="submission" date="2022-01" db="EMBL/GenBank/DDBJ databases">
        <authorList>
            <person name="King R."/>
        </authorList>
    </citation>
    <scope>NUCLEOTIDE SEQUENCE</scope>
</reference>
<evidence type="ECO:0000313" key="2">
    <source>
        <dbReference type="EMBL" id="CAH1393369.1"/>
    </source>
</evidence>